<evidence type="ECO:0000256" key="3">
    <source>
        <dbReference type="ARBA" id="ARBA00022448"/>
    </source>
</evidence>
<dbReference type="InterPro" id="IPR045861">
    <property type="entry name" value="CorA_cytoplasmic_dom"/>
</dbReference>
<keyword evidence="8" id="KW-0460">Magnesium</keyword>
<keyword evidence="7 8" id="KW-0472">Membrane</keyword>
<accession>A0ABS4G5Q9</accession>
<dbReference type="Pfam" id="PF01544">
    <property type="entry name" value="CorA"/>
    <property type="match status" value="1"/>
</dbReference>
<dbReference type="PANTHER" id="PTHR46494">
    <property type="entry name" value="CORA FAMILY METAL ION TRANSPORTER (EUROFUNG)"/>
    <property type="match status" value="1"/>
</dbReference>
<protein>
    <recommendedName>
        <fullName evidence="8">Magnesium transport protein CorA</fullName>
    </recommendedName>
</protein>
<comment type="subcellular location">
    <subcellularLocation>
        <location evidence="1">Cell membrane</location>
        <topology evidence="1">Multi-pass membrane protein</topology>
    </subcellularLocation>
    <subcellularLocation>
        <location evidence="8">Membrane</location>
        <topology evidence="8">Multi-pass membrane protein</topology>
    </subcellularLocation>
</comment>
<evidence type="ECO:0000256" key="6">
    <source>
        <dbReference type="ARBA" id="ARBA00022989"/>
    </source>
</evidence>
<keyword evidence="10" id="KW-1185">Reference proteome</keyword>
<dbReference type="Gene3D" id="1.20.58.340">
    <property type="entry name" value="Magnesium transport protein CorA, transmembrane region"/>
    <property type="match status" value="2"/>
</dbReference>
<evidence type="ECO:0000256" key="5">
    <source>
        <dbReference type="ARBA" id="ARBA00022692"/>
    </source>
</evidence>
<keyword evidence="6 8" id="KW-1133">Transmembrane helix</keyword>
<dbReference type="InterPro" id="IPR002523">
    <property type="entry name" value="MgTranspt_CorA/ZnTranspt_ZntB"/>
</dbReference>
<feature type="transmembrane region" description="Helical" evidence="8">
    <location>
        <begin position="279"/>
        <end position="299"/>
    </location>
</feature>
<evidence type="ECO:0000313" key="10">
    <source>
        <dbReference type="Proteomes" id="UP001519271"/>
    </source>
</evidence>
<comment type="caution">
    <text evidence="9">The sequence shown here is derived from an EMBL/GenBank/DDBJ whole genome shotgun (WGS) entry which is preliminary data.</text>
</comment>
<dbReference type="CDD" id="cd12828">
    <property type="entry name" value="TmCorA-like_1"/>
    <property type="match status" value="1"/>
</dbReference>
<name>A0ABS4G5Q9_9CLOT</name>
<evidence type="ECO:0000256" key="1">
    <source>
        <dbReference type="ARBA" id="ARBA00004651"/>
    </source>
</evidence>
<dbReference type="NCBIfam" id="TIGR00383">
    <property type="entry name" value="corA"/>
    <property type="match status" value="1"/>
</dbReference>
<dbReference type="SUPFAM" id="SSF143865">
    <property type="entry name" value="CorA soluble domain-like"/>
    <property type="match status" value="1"/>
</dbReference>
<feature type="transmembrane region" description="Helical" evidence="8">
    <location>
        <begin position="311"/>
        <end position="331"/>
    </location>
</feature>
<dbReference type="InterPro" id="IPR045863">
    <property type="entry name" value="CorA_TM1_TM2"/>
</dbReference>
<evidence type="ECO:0000256" key="2">
    <source>
        <dbReference type="ARBA" id="ARBA00009765"/>
    </source>
</evidence>
<comment type="function">
    <text evidence="8">Mediates influx of magnesium ions.</text>
</comment>
<keyword evidence="3 8" id="KW-0813">Transport</keyword>
<keyword evidence="8" id="KW-0406">Ion transport</keyword>
<dbReference type="Proteomes" id="UP001519271">
    <property type="component" value="Unassembled WGS sequence"/>
</dbReference>
<keyword evidence="5 8" id="KW-0812">Transmembrane</keyword>
<evidence type="ECO:0000256" key="7">
    <source>
        <dbReference type="ARBA" id="ARBA00023136"/>
    </source>
</evidence>
<gene>
    <name evidence="8" type="primary">corA</name>
    <name evidence="9" type="ORF">J2Z34_002389</name>
</gene>
<dbReference type="PANTHER" id="PTHR46494:SF1">
    <property type="entry name" value="CORA FAMILY METAL ION TRANSPORTER (EUROFUNG)"/>
    <property type="match status" value="1"/>
</dbReference>
<comment type="similarity">
    <text evidence="2 8">Belongs to the CorA metal ion transporter (MIT) (TC 1.A.35) family.</text>
</comment>
<dbReference type="Gene3D" id="3.30.460.20">
    <property type="entry name" value="CorA soluble domain-like"/>
    <property type="match status" value="1"/>
</dbReference>
<evidence type="ECO:0000313" key="9">
    <source>
        <dbReference type="EMBL" id="MBP1919893.1"/>
    </source>
</evidence>
<dbReference type="EMBL" id="JAGGKC010000021">
    <property type="protein sequence ID" value="MBP1919893.1"/>
    <property type="molecule type" value="Genomic_DNA"/>
</dbReference>
<proteinExistence type="inferred from homology"/>
<organism evidence="9 10">
    <name type="scientific">Youngiibacter multivorans</name>
    <dbReference type="NCBI Taxonomy" id="937251"/>
    <lineage>
        <taxon>Bacteria</taxon>
        <taxon>Bacillati</taxon>
        <taxon>Bacillota</taxon>
        <taxon>Clostridia</taxon>
        <taxon>Eubacteriales</taxon>
        <taxon>Clostridiaceae</taxon>
        <taxon>Youngiibacter</taxon>
    </lineage>
</organism>
<reference evidence="9 10" key="1">
    <citation type="submission" date="2021-03" db="EMBL/GenBank/DDBJ databases">
        <title>Genomic Encyclopedia of Type Strains, Phase IV (KMG-IV): sequencing the most valuable type-strain genomes for metagenomic binning, comparative biology and taxonomic classification.</title>
        <authorList>
            <person name="Goeker M."/>
        </authorList>
    </citation>
    <scope>NUCLEOTIDE SEQUENCE [LARGE SCALE GENOMIC DNA]</scope>
    <source>
        <strain evidence="9 10">DSM 6139</strain>
    </source>
</reference>
<dbReference type="RefSeq" id="WP_209460079.1">
    <property type="nucleotide sequence ID" value="NZ_JAGGKC010000021.1"/>
</dbReference>
<keyword evidence="4 8" id="KW-1003">Cell membrane</keyword>
<dbReference type="InterPro" id="IPR004488">
    <property type="entry name" value="Mg/Co-transport_prot_CorA"/>
</dbReference>
<sequence length="337" mass="39332">MESNVIPGNGCIFEIMDYSNDGFSEYWVEDKEGVDFENLGRIPEGTTRWINIDGGCPQSTLERISGTFSIHPLITEDITNKIQRAKIEDYDDYLYIVSKMIYYNEDELVIEHISFILGCNYVISFGELKGDVFTNIRDRIRNQNTLIRKSGADYLMYSLLDAIVDGYFEVLEVLGERIDKVEEVVLQKSSKETLHEIREIKNNLMYIHKYIWPLREVTSWLGKDSTELIRPATELYIRDVYDHIIQIIDTTETYRELLAGLIDLNLSSVSFRLNEVMKVLTIISTIFIPLTFIAGVYGMNFKYMPEIGWKYGYYATWIVMIVIAVSMIIYFKKKKWF</sequence>
<evidence type="ECO:0000256" key="8">
    <source>
        <dbReference type="RuleBase" id="RU362010"/>
    </source>
</evidence>
<evidence type="ECO:0000256" key="4">
    <source>
        <dbReference type="ARBA" id="ARBA00022475"/>
    </source>
</evidence>
<dbReference type="SUPFAM" id="SSF144083">
    <property type="entry name" value="Magnesium transport protein CorA, transmembrane region"/>
    <property type="match status" value="1"/>
</dbReference>